<dbReference type="Proteomes" id="UP001316087">
    <property type="component" value="Unassembled WGS sequence"/>
</dbReference>
<protein>
    <submittedName>
        <fullName evidence="8">Chromate transporter</fullName>
    </submittedName>
</protein>
<evidence type="ECO:0000256" key="3">
    <source>
        <dbReference type="ARBA" id="ARBA00022475"/>
    </source>
</evidence>
<proteinExistence type="inferred from homology"/>
<feature type="transmembrane region" description="Helical" evidence="7">
    <location>
        <begin position="70"/>
        <end position="98"/>
    </location>
</feature>
<dbReference type="EMBL" id="JAKZFC010000005">
    <property type="protein sequence ID" value="MCH7322822.1"/>
    <property type="molecule type" value="Genomic_DNA"/>
</dbReference>
<name>A0ABS9UEP0_9BACL</name>
<comment type="similarity">
    <text evidence="2">Belongs to the chromate ion transporter (CHR) (TC 2.A.51) family.</text>
</comment>
<dbReference type="PANTHER" id="PTHR43663:SF1">
    <property type="entry name" value="CHROMATE TRANSPORTER"/>
    <property type="match status" value="1"/>
</dbReference>
<keyword evidence="9" id="KW-1185">Reference proteome</keyword>
<keyword evidence="5 7" id="KW-1133">Transmembrane helix</keyword>
<evidence type="ECO:0000256" key="5">
    <source>
        <dbReference type="ARBA" id="ARBA00022989"/>
    </source>
</evidence>
<evidence type="ECO:0000313" key="9">
    <source>
        <dbReference type="Proteomes" id="UP001316087"/>
    </source>
</evidence>
<keyword evidence="6 7" id="KW-0472">Membrane</keyword>
<evidence type="ECO:0000256" key="4">
    <source>
        <dbReference type="ARBA" id="ARBA00022692"/>
    </source>
</evidence>
<sequence>MTYLHLFIAFFFPNILAYGGGPSAIPLIEHEVVEKYEWMSKTEFSELLALANSLPGPIATKMAGYIGFEVAGVLGSIVALFATIAPSLALMLLLLNLLYKHSNSPRVKRLSSFVLPAIAVLMLSLSFDFLQTSYKHNNWIPTVLLVVASYFALEKFKIHPAFVILAGLLIGGLFL</sequence>
<dbReference type="Pfam" id="PF02417">
    <property type="entry name" value="Chromate_transp"/>
    <property type="match status" value="1"/>
</dbReference>
<evidence type="ECO:0000256" key="2">
    <source>
        <dbReference type="ARBA" id="ARBA00005262"/>
    </source>
</evidence>
<evidence type="ECO:0000256" key="1">
    <source>
        <dbReference type="ARBA" id="ARBA00004651"/>
    </source>
</evidence>
<accession>A0ABS9UEP0</accession>
<dbReference type="RefSeq" id="WP_241369907.1">
    <property type="nucleotide sequence ID" value="NZ_JAKZFC010000005.1"/>
</dbReference>
<feature type="transmembrane region" description="Helical" evidence="7">
    <location>
        <begin position="110"/>
        <end position="130"/>
    </location>
</feature>
<comment type="caution">
    <text evidence="8">The sequence shown here is derived from an EMBL/GenBank/DDBJ whole genome shotgun (WGS) entry which is preliminary data.</text>
</comment>
<keyword evidence="4 7" id="KW-0812">Transmembrane</keyword>
<dbReference type="InterPro" id="IPR052518">
    <property type="entry name" value="CHR_Transporter"/>
</dbReference>
<evidence type="ECO:0000256" key="7">
    <source>
        <dbReference type="SAM" id="Phobius"/>
    </source>
</evidence>
<comment type="subcellular location">
    <subcellularLocation>
        <location evidence="1">Cell membrane</location>
        <topology evidence="1">Multi-pass membrane protein</topology>
    </subcellularLocation>
</comment>
<dbReference type="PANTHER" id="PTHR43663">
    <property type="entry name" value="CHROMATE TRANSPORT PROTEIN-RELATED"/>
    <property type="match status" value="1"/>
</dbReference>
<keyword evidence="3" id="KW-1003">Cell membrane</keyword>
<dbReference type="InterPro" id="IPR003370">
    <property type="entry name" value="Chromate_transpt"/>
</dbReference>
<evidence type="ECO:0000313" key="8">
    <source>
        <dbReference type="EMBL" id="MCH7322822.1"/>
    </source>
</evidence>
<evidence type="ECO:0000256" key="6">
    <source>
        <dbReference type="ARBA" id="ARBA00023136"/>
    </source>
</evidence>
<feature type="transmembrane region" description="Helical" evidence="7">
    <location>
        <begin position="158"/>
        <end position="174"/>
    </location>
</feature>
<organism evidence="8 9">
    <name type="scientific">Solibacillus palustris</name>
    <dbReference type="NCBI Taxonomy" id="2908203"/>
    <lineage>
        <taxon>Bacteria</taxon>
        <taxon>Bacillati</taxon>
        <taxon>Bacillota</taxon>
        <taxon>Bacilli</taxon>
        <taxon>Bacillales</taxon>
        <taxon>Caryophanaceae</taxon>
        <taxon>Solibacillus</taxon>
    </lineage>
</organism>
<reference evidence="8 9" key="1">
    <citation type="submission" date="2022-03" db="EMBL/GenBank/DDBJ databases">
        <authorList>
            <person name="Jo J.-H."/>
            <person name="Im W.-T."/>
        </authorList>
    </citation>
    <scope>NUCLEOTIDE SEQUENCE [LARGE SCALE GENOMIC DNA]</scope>
    <source>
        <strain evidence="8 9">MA9</strain>
    </source>
</reference>
<gene>
    <name evidence="8" type="ORF">LZ480_13145</name>
</gene>